<dbReference type="EMBL" id="DRXS01000197">
    <property type="protein sequence ID" value="HHR40901.1"/>
    <property type="molecule type" value="Genomic_DNA"/>
</dbReference>
<feature type="transmembrane region" description="Helical" evidence="1">
    <location>
        <begin position="96"/>
        <end position="119"/>
    </location>
</feature>
<comment type="caution">
    <text evidence="2">The sequence shown here is derived from an EMBL/GenBank/DDBJ whole genome shotgun (WGS) entry which is preliminary data.</text>
</comment>
<keyword evidence="1" id="KW-1133">Transmembrane helix</keyword>
<name>A0A7C5YFR1_CALS0</name>
<reference evidence="2" key="1">
    <citation type="journal article" date="2020" name="mSystems">
        <title>Genome- and Community-Level Interaction Insights into Carbon Utilization and Element Cycling Functions of Hydrothermarchaeota in Hydrothermal Sediment.</title>
        <authorList>
            <person name="Zhou Z."/>
            <person name="Liu Y."/>
            <person name="Xu W."/>
            <person name="Pan J."/>
            <person name="Luo Z.H."/>
            <person name="Li M."/>
        </authorList>
    </citation>
    <scope>NUCLEOTIDE SEQUENCE [LARGE SCALE GENOMIC DNA]</scope>
    <source>
        <strain evidence="2">SpSt-1084</strain>
    </source>
</reference>
<evidence type="ECO:0000313" key="2">
    <source>
        <dbReference type="EMBL" id="HHR40901.1"/>
    </source>
</evidence>
<dbReference type="AlphaFoldDB" id="A0A7C5YFR1"/>
<keyword evidence="1" id="KW-0812">Transmembrane</keyword>
<protein>
    <submittedName>
        <fullName evidence="2">Uncharacterized protein</fullName>
    </submittedName>
</protein>
<keyword evidence="1" id="KW-0472">Membrane</keyword>
<proteinExistence type="predicted"/>
<organism evidence="2">
    <name type="scientific">Caldiarchaeum subterraneum</name>
    <dbReference type="NCBI Taxonomy" id="311458"/>
    <lineage>
        <taxon>Archaea</taxon>
        <taxon>Nitrososphaerota</taxon>
        <taxon>Candidatus Caldarchaeales</taxon>
        <taxon>Candidatus Caldarchaeaceae</taxon>
        <taxon>Candidatus Caldarchaeum</taxon>
    </lineage>
</organism>
<gene>
    <name evidence="2" type="ORF">ENM42_03625</name>
</gene>
<accession>A0A7C5YFR1</accession>
<evidence type="ECO:0000256" key="1">
    <source>
        <dbReference type="SAM" id="Phobius"/>
    </source>
</evidence>
<sequence>MTVPVREESHTISGVESKVVDRLVLSGSRGTVEAFLIEEWTRGVLTRRSVYSPALHQEIRYEIPVSMAWGELVDVSLRQPSVFDFFRIRMFLGLELAHVFVAFLVLAFLSLAKSMGLIVSEERKNTP</sequence>